<name>A0A177W701_BATDL</name>
<accession>A0A177W701</accession>
<dbReference type="SUPFAM" id="SSF50978">
    <property type="entry name" value="WD40 repeat-like"/>
    <property type="match status" value="1"/>
</dbReference>
<dbReference type="PROSITE" id="PS50082">
    <property type="entry name" value="WD_REPEATS_2"/>
    <property type="match status" value="2"/>
</dbReference>
<protein>
    <submittedName>
        <fullName evidence="4">Uncharacterized protein</fullName>
    </submittedName>
</protein>
<dbReference type="EMBL" id="DS022300">
    <property type="protein sequence ID" value="OAJ35839.1"/>
    <property type="molecule type" value="Genomic_DNA"/>
</dbReference>
<dbReference type="PANTHER" id="PTHR10971">
    <property type="entry name" value="MRNA EXPORT FACTOR AND BUB3"/>
    <property type="match status" value="1"/>
</dbReference>
<dbReference type="Proteomes" id="UP000077115">
    <property type="component" value="Unassembled WGS sequence"/>
</dbReference>
<gene>
    <name evidence="4" type="ORF">BDEG_20071</name>
</gene>
<dbReference type="OrthoDB" id="10262475at2759"/>
<evidence type="ECO:0000256" key="2">
    <source>
        <dbReference type="ARBA" id="ARBA00022737"/>
    </source>
</evidence>
<reference evidence="4 5" key="1">
    <citation type="submission" date="2006-10" db="EMBL/GenBank/DDBJ databases">
        <title>The Genome Sequence of Batrachochytrium dendrobatidis JEL423.</title>
        <authorList>
            <consortium name="The Broad Institute Genome Sequencing Platform"/>
            <person name="Birren B."/>
            <person name="Lander E."/>
            <person name="Galagan J."/>
            <person name="Cuomo C."/>
            <person name="Devon K."/>
            <person name="Jaffe D."/>
            <person name="Butler J."/>
            <person name="Alvarez P."/>
            <person name="Gnerre S."/>
            <person name="Grabherr M."/>
            <person name="Kleber M."/>
            <person name="Mauceli E."/>
            <person name="Brockman W."/>
            <person name="Young S."/>
            <person name="LaButti K."/>
            <person name="Sykes S."/>
            <person name="DeCaprio D."/>
            <person name="Crawford M."/>
            <person name="Koehrsen M."/>
            <person name="Engels R."/>
            <person name="Montgomery P."/>
            <person name="Pearson M."/>
            <person name="Howarth C."/>
            <person name="Larson L."/>
            <person name="White J."/>
            <person name="O'Leary S."/>
            <person name="Kodira C."/>
            <person name="Zeng Q."/>
            <person name="Yandava C."/>
            <person name="Alvarado L."/>
            <person name="Longcore J."/>
            <person name="James T."/>
        </authorList>
    </citation>
    <scope>NUCLEOTIDE SEQUENCE [LARGE SCALE GENOMIC DNA]</scope>
    <source>
        <strain evidence="4 5">JEL423</strain>
    </source>
</reference>
<keyword evidence="1 3" id="KW-0853">WD repeat</keyword>
<dbReference type="eggNOG" id="KOG1036">
    <property type="taxonomic scope" value="Eukaryota"/>
</dbReference>
<dbReference type="Pfam" id="PF00400">
    <property type="entry name" value="WD40"/>
    <property type="match status" value="4"/>
</dbReference>
<evidence type="ECO:0000256" key="3">
    <source>
        <dbReference type="PROSITE-ProRule" id="PRU00221"/>
    </source>
</evidence>
<dbReference type="PROSITE" id="PS50294">
    <property type="entry name" value="WD_REPEATS_REGION"/>
    <property type="match status" value="1"/>
</dbReference>
<organism evidence="4 5">
    <name type="scientific">Batrachochytrium dendrobatidis (strain JEL423)</name>
    <dbReference type="NCBI Taxonomy" id="403673"/>
    <lineage>
        <taxon>Eukaryota</taxon>
        <taxon>Fungi</taxon>
        <taxon>Fungi incertae sedis</taxon>
        <taxon>Chytridiomycota</taxon>
        <taxon>Chytridiomycota incertae sedis</taxon>
        <taxon>Chytridiomycetes</taxon>
        <taxon>Rhizophydiales</taxon>
        <taxon>Rhizophydiales incertae sedis</taxon>
        <taxon>Batrachochytrium</taxon>
    </lineage>
</organism>
<feature type="repeat" description="WD" evidence="3">
    <location>
        <begin position="242"/>
        <end position="276"/>
    </location>
</feature>
<dbReference type="InterPro" id="IPR036322">
    <property type="entry name" value="WD40_repeat_dom_sf"/>
</dbReference>
<dbReference type="AlphaFoldDB" id="A0A177W701"/>
<dbReference type="FunFam" id="2.130.10.10:FF:001308">
    <property type="entry name" value="Mitotic checkpoint protein BUB3"/>
    <property type="match status" value="1"/>
</dbReference>
<evidence type="ECO:0000313" key="5">
    <source>
        <dbReference type="Proteomes" id="UP000077115"/>
    </source>
</evidence>
<dbReference type="InterPro" id="IPR001680">
    <property type="entry name" value="WD40_rpt"/>
</dbReference>
<evidence type="ECO:0000256" key="1">
    <source>
        <dbReference type="ARBA" id="ARBA00022574"/>
    </source>
</evidence>
<evidence type="ECO:0000313" key="4">
    <source>
        <dbReference type="EMBL" id="OAJ35839.1"/>
    </source>
</evidence>
<feature type="repeat" description="WD" evidence="3">
    <location>
        <begin position="96"/>
        <end position="128"/>
    </location>
</feature>
<reference evidence="4 5" key="2">
    <citation type="submission" date="2016-05" db="EMBL/GenBank/DDBJ databases">
        <title>Lineage-specific infection strategies underlie the spectrum of fungal disease in amphibians.</title>
        <authorList>
            <person name="Cuomo C.A."/>
            <person name="Farrer R.A."/>
            <person name="James T."/>
            <person name="Longcore J."/>
            <person name="Birren B."/>
        </authorList>
    </citation>
    <scope>NUCLEOTIDE SEQUENCE [LARGE SCALE GENOMIC DNA]</scope>
    <source>
        <strain evidence="4 5">JEL423</strain>
    </source>
</reference>
<keyword evidence="2" id="KW-0677">Repeat</keyword>
<proteinExistence type="predicted"/>
<dbReference type="InterPro" id="IPR015943">
    <property type="entry name" value="WD40/YVTN_repeat-like_dom_sf"/>
</dbReference>
<dbReference type="SMART" id="SM00320">
    <property type="entry name" value="WD40"/>
    <property type="match status" value="5"/>
</dbReference>
<dbReference type="Gene3D" id="2.130.10.10">
    <property type="entry name" value="YVTN repeat-like/Quinoprotein amine dehydrogenase"/>
    <property type="match status" value="1"/>
</dbReference>
<dbReference type="STRING" id="403673.A0A177W701"/>
<sequence length="336" mass="37309">MVGQQPLLGLELSNPPQDGISSMEFSKTDKNLLAVSSWDKTVTIYDVSANHPVAGYKHKAAVLDLAFSSTAPVVYSGGLDRALRRFDVVSKTETSLGTHEEAISCINYSKEIGQTITGSWDKYIKLWDDRLSISLTESYSHPEKIYSISSVQYKLVVAMANRQIYIYDLRNMSETLQRRESSLKFMTRRVACTPNGDGFASCSVEGRVAVEYFDPAEEIQAKNYSFKCHRQVIDGVDTIFPVNALAYNSKHGTFASGGADGVVNIWDGLNKKRIKQYPKYPTSISSLAFNFDGSLLAVASSYTYEEGEKDHPVDSIYIRSVADNEMRPKLASGHTK</sequence>
<dbReference type="VEuPathDB" id="FungiDB:BDEG_20071"/>